<dbReference type="PRINTS" id="PR01243">
    <property type="entry name" value="NUCDPKINASE"/>
</dbReference>
<comment type="cofactor">
    <cofactor evidence="1 12">
        <name>Mg(2+)</name>
        <dbReference type="ChEBI" id="CHEBI:18420"/>
    </cofactor>
</comment>
<dbReference type="AlphaFoldDB" id="A0A1F7RQ31"/>
<dbReference type="CDD" id="cd04413">
    <property type="entry name" value="NDPk_I"/>
    <property type="match status" value="1"/>
</dbReference>
<evidence type="ECO:0000256" key="3">
    <source>
        <dbReference type="ARBA" id="ARBA00012966"/>
    </source>
</evidence>
<feature type="domain" description="Nucleoside diphosphate kinase-like" evidence="15">
    <location>
        <begin position="1"/>
        <end position="138"/>
    </location>
</feature>
<evidence type="ECO:0000256" key="14">
    <source>
        <dbReference type="RuleBase" id="RU004011"/>
    </source>
</evidence>
<feature type="binding site" evidence="12 13">
    <location>
        <position position="9"/>
    </location>
    <ligand>
        <name>ATP</name>
        <dbReference type="ChEBI" id="CHEBI:30616"/>
    </ligand>
</feature>
<dbReference type="InterPro" id="IPR034907">
    <property type="entry name" value="NDK-like_dom"/>
</dbReference>
<evidence type="ECO:0000256" key="7">
    <source>
        <dbReference type="ARBA" id="ARBA00022741"/>
    </source>
</evidence>
<feature type="binding site" evidence="12 13">
    <location>
        <position position="57"/>
    </location>
    <ligand>
        <name>ATP</name>
        <dbReference type="ChEBI" id="CHEBI:30616"/>
    </ligand>
</feature>
<feature type="binding site" evidence="12 13">
    <location>
        <position position="85"/>
    </location>
    <ligand>
        <name>ATP</name>
        <dbReference type="ChEBI" id="CHEBI:30616"/>
    </ligand>
</feature>
<dbReference type="GO" id="GO:0004550">
    <property type="term" value="F:nucleoside diphosphate kinase activity"/>
    <property type="evidence" value="ECO:0007669"/>
    <property type="project" value="UniProtKB-UniRule"/>
</dbReference>
<dbReference type="PANTHER" id="PTHR11349">
    <property type="entry name" value="NUCLEOSIDE DIPHOSPHATE KINASE"/>
    <property type="match status" value="1"/>
</dbReference>
<dbReference type="EC" id="2.7.4.6" evidence="3 12"/>
<evidence type="ECO:0000256" key="10">
    <source>
        <dbReference type="ARBA" id="ARBA00022842"/>
    </source>
</evidence>
<reference evidence="16 17" key="1">
    <citation type="journal article" date="2016" name="Nat. Commun.">
        <title>Thousands of microbial genomes shed light on interconnected biogeochemical processes in an aquifer system.</title>
        <authorList>
            <person name="Anantharaman K."/>
            <person name="Brown C.T."/>
            <person name="Hug L.A."/>
            <person name="Sharon I."/>
            <person name="Castelle C.J."/>
            <person name="Probst A.J."/>
            <person name="Thomas B.C."/>
            <person name="Singh A."/>
            <person name="Wilkins M.J."/>
            <person name="Karaoz U."/>
            <person name="Brodie E.L."/>
            <person name="Williams K.H."/>
            <person name="Hubbard S.S."/>
            <person name="Banfield J.F."/>
        </authorList>
    </citation>
    <scope>NUCLEOTIDE SEQUENCE [LARGE SCALE GENOMIC DNA]</scope>
</reference>
<evidence type="ECO:0000256" key="6">
    <source>
        <dbReference type="ARBA" id="ARBA00022723"/>
    </source>
</evidence>
<comment type="catalytic activity">
    <reaction evidence="12">
        <text>a 2'-deoxyribonucleoside 5'-diphosphate + ATP = a 2'-deoxyribonucleoside 5'-triphosphate + ADP</text>
        <dbReference type="Rhea" id="RHEA:44640"/>
        <dbReference type="ChEBI" id="CHEBI:30616"/>
        <dbReference type="ChEBI" id="CHEBI:61560"/>
        <dbReference type="ChEBI" id="CHEBI:73316"/>
        <dbReference type="ChEBI" id="CHEBI:456216"/>
        <dbReference type="EC" id="2.7.4.6"/>
    </reaction>
</comment>
<feature type="active site" description="Pros-phosphohistidine intermediate" evidence="12 13">
    <location>
        <position position="115"/>
    </location>
</feature>
<evidence type="ECO:0000256" key="9">
    <source>
        <dbReference type="ARBA" id="ARBA00022840"/>
    </source>
</evidence>
<proteinExistence type="inferred from homology"/>
<comment type="function">
    <text evidence="12">Major role in the synthesis of nucleoside triphosphates other than ATP. The ATP gamma phosphate is transferred to the NDP beta phosphate via a ping-pong mechanism, using a phosphorylated active-site intermediate.</text>
</comment>
<keyword evidence="8 12" id="KW-0418">Kinase</keyword>
<keyword evidence="6 12" id="KW-0479">Metal-binding</keyword>
<gene>
    <name evidence="12" type="primary">ndk</name>
    <name evidence="16" type="ORF">A2161_05720</name>
</gene>
<feature type="binding site" evidence="12 13">
    <location>
        <position position="102"/>
    </location>
    <ligand>
        <name>ATP</name>
        <dbReference type="ChEBI" id="CHEBI:30616"/>
    </ligand>
</feature>
<evidence type="ECO:0000313" key="16">
    <source>
        <dbReference type="EMBL" id="OGL43633.1"/>
    </source>
</evidence>
<dbReference type="GO" id="GO:0046872">
    <property type="term" value="F:metal ion binding"/>
    <property type="evidence" value="ECO:0007669"/>
    <property type="project" value="UniProtKB-KW"/>
</dbReference>
<keyword evidence="7 12" id="KW-0547">Nucleotide-binding</keyword>
<dbReference type="Pfam" id="PF00334">
    <property type="entry name" value="NDK"/>
    <property type="match status" value="1"/>
</dbReference>
<accession>A0A1F7RQ31</accession>
<keyword evidence="12" id="KW-0963">Cytoplasm</keyword>
<comment type="similarity">
    <text evidence="2 12 13 14">Belongs to the NDK family.</text>
</comment>
<evidence type="ECO:0000256" key="5">
    <source>
        <dbReference type="ARBA" id="ARBA00022679"/>
    </source>
</evidence>
<keyword evidence="12" id="KW-0597">Phosphoprotein</keyword>
<comment type="catalytic activity">
    <reaction evidence="12">
        <text>a ribonucleoside 5'-diphosphate + ATP = a ribonucleoside 5'-triphosphate + ADP</text>
        <dbReference type="Rhea" id="RHEA:18113"/>
        <dbReference type="ChEBI" id="CHEBI:30616"/>
        <dbReference type="ChEBI" id="CHEBI:57930"/>
        <dbReference type="ChEBI" id="CHEBI:61557"/>
        <dbReference type="ChEBI" id="CHEBI:456216"/>
        <dbReference type="EC" id="2.7.4.6"/>
    </reaction>
</comment>
<feature type="binding site" evidence="12 13">
    <location>
        <position position="91"/>
    </location>
    <ligand>
        <name>ATP</name>
        <dbReference type="ChEBI" id="CHEBI:30616"/>
    </ligand>
</feature>
<evidence type="ECO:0000256" key="8">
    <source>
        <dbReference type="ARBA" id="ARBA00022777"/>
    </source>
</evidence>
<dbReference type="HAMAP" id="MF_00451">
    <property type="entry name" value="NDP_kinase"/>
    <property type="match status" value="1"/>
</dbReference>
<evidence type="ECO:0000256" key="13">
    <source>
        <dbReference type="PROSITE-ProRule" id="PRU00706"/>
    </source>
</evidence>
<sequence length="140" mass="16085">MNRTLGIIKPDAVKRRLIGEILKRIEKNGLKIIALKMVFLTKEQAKQFYIVHKDKPFYNSVTNFMSSGPVIVMVLEGKRIIEEWRQLMGATDPSKSDYGTIRREFGTSIESNCVHGSDAQETAKTEIAFFFDEKEFVTYD</sequence>
<dbReference type="SMART" id="SM00562">
    <property type="entry name" value="NDK"/>
    <property type="match status" value="1"/>
</dbReference>
<dbReference type="GO" id="GO:0006183">
    <property type="term" value="P:GTP biosynthetic process"/>
    <property type="evidence" value="ECO:0007669"/>
    <property type="project" value="UniProtKB-UniRule"/>
</dbReference>
<evidence type="ECO:0000256" key="2">
    <source>
        <dbReference type="ARBA" id="ARBA00008142"/>
    </source>
</evidence>
<dbReference type="SUPFAM" id="SSF54919">
    <property type="entry name" value="Nucleoside diphosphate kinase, NDK"/>
    <property type="match status" value="1"/>
</dbReference>
<evidence type="ECO:0000256" key="1">
    <source>
        <dbReference type="ARBA" id="ARBA00001946"/>
    </source>
</evidence>
<feature type="binding site" evidence="12 13">
    <location>
        <position position="112"/>
    </location>
    <ligand>
        <name>ATP</name>
        <dbReference type="ChEBI" id="CHEBI:30616"/>
    </ligand>
</feature>
<dbReference type="NCBIfam" id="NF001908">
    <property type="entry name" value="PRK00668.1"/>
    <property type="match status" value="1"/>
</dbReference>
<dbReference type="GO" id="GO:0005737">
    <property type="term" value="C:cytoplasm"/>
    <property type="evidence" value="ECO:0007669"/>
    <property type="project" value="UniProtKB-SubCell"/>
</dbReference>
<dbReference type="InterPro" id="IPR036850">
    <property type="entry name" value="NDK-like_dom_sf"/>
</dbReference>
<evidence type="ECO:0000256" key="4">
    <source>
        <dbReference type="ARBA" id="ARBA00017632"/>
    </source>
</evidence>
<dbReference type="GO" id="GO:0005524">
    <property type="term" value="F:ATP binding"/>
    <property type="evidence" value="ECO:0007669"/>
    <property type="project" value="UniProtKB-UniRule"/>
</dbReference>
<dbReference type="EMBL" id="MGDD01000261">
    <property type="protein sequence ID" value="OGL43633.1"/>
    <property type="molecule type" value="Genomic_DNA"/>
</dbReference>
<dbReference type="PROSITE" id="PS51374">
    <property type="entry name" value="NDPK_LIKE"/>
    <property type="match status" value="1"/>
</dbReference>
<keyword evidence="5 12" id="KW-0808">Transferase</keyword>
<dbReference type="Proteomes" id="UP000179266">
    <property type="component" value="Unassembled WGS sequence"/>
</dbReference>
<name>A0A1F7RQ31_9BACT</name>
<dbReference type="FunFam" id="3.30.70.141:FF:000003">
    <property type="entry name" value="Nucleoside diphosphate kinase"/>
    <property type="match status" value="1"/>
</dbReference>
<protein>
    <recommendedName>
        <fullName evidence="4 12">Nucleoside diphosphate kinase</fullName>
        <shortName evidence="12">NDK</shortName>
        <shortName evidence="12">NDP kinase</shortName>
        <ecNumber evidence="3 12">2.7.4.6</ecNumber>
    </recommendedName>
    <alternativeName>
        <fullName evidence="12">Nucleoside-2-P kinase</fullName>
    </alternativeName>
</protein>
<dbReference type="Gene3D" id="3.30.70.141">
    <property type="entry name" value="Nucleoside diphosphate kinase-like domain"/>
    <property type="match status" value="1"/>
</dbReference>
<keyword evidence="10 12" id="KW-0460">Magnesium</keyword>
<keyword evidence="9 12" id="KW-0067">ATP-binding</keyword>
<dbReference type="InterPro" id="IPR001564">
    <property type="entry name" value="Nucleoside_diP_kinase"/>
</dbReference>
<dbReference type="GO" id="GO:0006241">
    <property type="term" value="P:CTP biosynthetic process"/>
    <property type="evidence" value="ECO:0007669"/>
    <property type="project" value="UniProtKB-UniRule"/>
</dbReference>
<evidence type="ECO:0000313" key="17">
    <source>
        <dbReference type="Proteomes" id="UP000179266"/>
    </source>
</evidence>
<evidence type="ECO:0000256" key="11">
    <source>
        <dbReference type="ARBA" id="ARBA00023080"/>
    </source>
</evidence>
<comment type="subcellular location">
    <subcellularLocation>
        <location evidence="12">Cytoplasm</location>
    </subcellularLocation>
</comment>
<keyword evidence="11 12" id="KW-0546">Nucleotide metabolism</keyword>
<organism evidence="16 17">
    <name type="scientific">Candidatus Schekmanbacteria bacterium RBG_13_48_7</name>
    <dbReference type="NCBI Taxonomy" id="1817878"/>
    <lineage>
        <taxon>Bacteria</taxon>
        <taxon>Candidatus Schekmaniibacteriota</taxon>
    </lineage>
</organism>
<evidence type="ECO:0000259" key="15">
    <source>
        <dbReference type="SMART" id="SM00562"/>
    </source>
</evidence>
<evidence type="ECO:0000256" key="12">
    <source>
        <dbReference type="HAMAP-Rule" id="MF_00451"/>
    </source>
</evidence>
<comment type="caution">
    <text evidence="16">The sequence shown here is derived from an EMBL/GenBank/DDBJ whole genome shotgun (WGS) entry which is preliminary data.</text>
</comment>
<dbReference type="GO" id="GO:0006228">
    <property type="term" value="P:UTP biosynthetic process"/>
    <property type="evidence" value="ECO:0007669"/>
    <property type="project" value="UniProtKB-UniRule"/>
</dbReference>
<comment type="subunit">
    <text evidence="12">Homotetramer.</text>
</comment>